<name>A0A0G0LY44_9BACT</name>
<feature type="region of interest" description="Disordered" evidence="1">
    <location>
        <begin position="33"/>
        <end position="53"/>
    </location>
</feature>
<sequence length="53" mass="6391">MFEEKELASVRQQEEALASTFFHELMKDIQSLRQRTDHLSTEQRERGIEKNLR</sequence>
<proteinExistence type="predicted"/>
<reference evidence="2 3" key="1">
    <citation type="journal article" date="2015" name="Nature">
        <title>rRNA introns, odd ribosomes, and small enigmatic genomes across a large radiation of phyla.</title>
        <authorList>
            <person name="Brown C.T."/>
            <person name="Hug L.A."/>
            <person name="Thomas B.C."/>
            <person name="Sharon I."/>
            <person name="Castelle C.J."/>
            <person name="Singh A."/>
            <person name="Wilkins M.J."/>
            <person name="Williams K.H."/>
            <person name="Banfield J.F."/>
        </authorList>
    </citation>
    <scope>NUCLEOTIDE SEQUENCE [LARGE SCALE GENOMIC DNA]</scope>
</reference>
<dbReference type="EMBL" id="LBVT01000001">
    <property type="protein sequence ID" value="KKQ92935.1"/>
    <property type="molecule type" value="Genomic_DNA"/>
</dbReference>
<protein>
    <submittedName>
        <fullName evidence="2">Uncharacterized protein</fullName>
    </submittedName>
</protein>
<accession>A0A0G0LY44</accession>
<comment type="caution">
    <text evidence="2">The sequence shown here is derived from an EMBL/GenBank/DDBJ whole genome shotgun (WGS) entry which is preliminary data.</text>
</comment>
<evidence type="ECO:0000313" key="3">
    <source>
        <dbReference type="Proteomes" id="UP000034706"/>
    </source>
</evidence>
<organism evidence="2 3">
    <name type="scientific">Candidatus Azambacteria bacterium GW2011_GWA2_39_10</name>
    <dbReference type="NCBI Taxonomy" id="1618611"/>
    <lineage>
        <taxon>Bacteria</taxon>
        <taxon>Candidatus Azamiibacteriota</taxon>
    </lineage>
</organism>
<evidence type="ECO:0000256" key="1">
    <source>
        <dbReference type="SAM" id="MobiDB-lite"/>
    </source>
</evidence>
<evidence type="ECO:0000313" key="2">
    <source>
        <dbReference type="EMBL" id="KKQ92935.1"/>
    </source>
</evidence>
<feature type="compositionally biased region" description="Basic and acidic residues" evidence="1">
    <location>
        <begin position="34"/>
        <end position="53"/>
    </location>
</feature>
<dbReference type="AlphaFoldDB" id="A0A0G0LY44"/>
<gene>
    <name evidence="2" type="ORF">UT16_C0001G0001</name>
</gene>
<dbReference type="Proteomes" id="UP000034706">
    <property type="component" value="Unassembled WGS sequence"/>
</dbReference>